<dbReference type="RefSeq" id="WP_237345567.1">
    <property type="nucleotide sequence ID" value="NZ_JABWGX010000011.1"/>
</dbReference>
<name>A0ABU0LD41_XANAG</name>
<dbReference type="EMBL" id="JAUSVY010000003">
    <property type="protein sequence ID" value="MDQ0505059.1"/>
    <property type="molecule type" value="Genomic_DNA"/>
</dbReference>
<proteinExistence type="predicted"/>
<evidence type="ECO:0000313" key="2">
    <source>
        <dbReference type="Proteomes" id="UP001241747"/>
    </source>
</evidence>
<dbReference type="Proteomes" id="UP001241747">
    <property type="component" value="Unassembled WGS sequence"/>
</dbReference>
<evidence type="ECO:0000313" key="1">
    <source>
        <dbReference type="EMBL" id="MDQ0505059.1"/>
    </source>
</evidence>
<keyword evidence="2" id="KW-1185">Reference proteome</keyword>
<protein>
    <submittedName>
        <fullName evidence="1">Uncharacterized protein</fullName>
    </submittedName>
</protein>
<reference evidence="1 2" key="1">
    <citation type="submission" date="2023-07" db="EMBL/GenBank/DDBJ databases">
        <title>Genomic Encyclopedia of Type Strains, Phase IV (KMG-IV): sequencing the most valuable type-strain genomes for metagenomic binning, comparative biology and taxonomic classification.</title>
        <authorList>
            <person name="Goeker M."/>
        </authorList>
    </citation>
    <scope>NUCLEOTIDE SEQUENCE [LARGE SCALE GENOMIC DNA]</scope>
    <source>
        <strain evidence="1 2">DSM 3770</strain>
    </source>
</reference>
<gene>
    <name evidence="1" type="ORF">QOZ94_001841</name>
</gene>
<sequence length="198" mass="22364">MLPPTTQHLSTYEMRRRAPFHYWQRADNARFAARILSTRPEQISATEAAPVDYDGAPSIALLEAFQREASIALELVVKAVIAQQIELGVAQDHVTKVRHTHDVPALWRDAKLPSLTGQDPGRLLLVKTTLMWSGRYPAPKTDKEGAKDYAAIAEYYEVVATFGGGQSVKRPFSFEWDDFDRIFCIARDAFWDLRSCLP</sequence>
<comment type="caution">
    <text evidence="1">The sequence shown here is derived from an EMBL/GenBank/DDBJ whole genome shotgun (WGS) entry which is preliminary data.</text>
</comment>
<accession>A0ABU0LD41</accession>
<organism evidence="1 2">
    <name type="scientific">Xanthobacter agilis</name>
    <dbReference type="NCBI Taxonomy" id="47492"/>
    <lineage>
        <taxon>Bacteria</taxon>
        <taxon>Pseudomonadati</taxon>
        <taxon>Pseudomonadota</taxon>
        <taxon>Alphaproteobacteria</taxon>
        <taxon>Hyphomicrobiales</taxon>
        <taxon>Xanthobacteraceae</taxon>
        <taxon>Xanthobacter</taxon>
    </lineage>
</organism>